<feature type="domain" description="Amine oxidase" evidence="1">
    <location>
        <begin position="15"/>
        <end position="442"/>
    </location>
</feature>
<dbReference type="AlphaFoldDB" id="A0A426U4E3"/>
<name>A0A426U4E3_9CHLR</name>
<dbReference type="EMBL" id="RSAS01000240">
    <property type="protein sequence ID" value="RRR74771.1"/>
    <property type="molecule type" value="Genomic_DNA"/>
</dbReference>
<evidence type="ECO:0000313" key="2">
    <source>
        <dbReference type="EMBL" id="RRR74771.1"/>
    </source>
</evidence>
<dbReference type="PANTHER" id="PTHR42923:SF3">
    <property type="entry name" value="PROTOPORPHYRINOGEN OXIDASE"/>
    <property type="match status" value="1"/>
</dbReference>
<accession>A0A426U4E3</accession>
<dbReference type="Pfam" id="PF01593">
    <property type="entry name" value="Amino_oxidase"/>
    <property type="match status" value="1"/>
</dbReference>
<dbReference type="PANTHER" id="PTHR42923">
    <property type="entry name" value="PROTOPORPHYRINOGEN OXIDASE"/>
    <property type="match status" value="1"/>
</dbReference>
<dbReference type="InterPro" id="IPR002937">
    <property type="entry name" value="Amino_oxidase"/>
</dbReference>
<proteinExistence type="predicted"/>
<organism evidence="2 3">
    <name type="scientific">Candidatus Viridilinea halotolerans</name>
    <dbReference type="NCBI Taxonomy" id="2491704"/>
    <lineage>
        <taxon>Bacteria</taxon>
        <taxon>Bacillati</taxon>
        <taxon>Chloroflexota</taxon>
        <taxon>Chloroflexia</taxon>
        <taxon>Chloroflexales</taxon>
        <taxon>Chloroflexineae</taxon>
        <taxon>Oscillochloridaceae</taxon>
        <taxon>Candidatus Viridilinea</taxon>
    </lineage>
</organism>
<comment type="caution">
    <text evidence="2">The sequence shown here is derived from an EMBL/GenBank/DDBJ whole genome shotgun (WGS) entry which is preliminary data.</text>
</comment>
<dbReference type="SUPFAM" id="SSF51905">
    <property type="entry name" value="FAD/NAD(P)-binding domain"/>
    <property type="match status" value="1"/>
</dbReference>
<dbReference type="GO" id="GO:0016491">
    <property type="term" value="F:oxidoreductase activity"/>
    <property type="evidence" value="ECO:0007669"/>
    <property type="project" value="InterPro"/>
</dbReference>
<dbReference type="PRINTS" id="PR00419">
    <property type="entry name" value="ADXRDTASE"/>
</dbReference>
<dbReference type="Gene3D" id="3.50.50.60">
    <property type="entry name" value="FAD/NAD(P)-binding domain"/>
    <property type="match status" value="1"/>
</dbReference>
<protein>
    <submittedName>
        <fullName evidence="2">FAD-dependent oxidoreductase</fullName>
    </submittedName>
</protein>
<dbReference type="Gene3D" id="3.90.660.20">
    <property type="entry name" value="Protoporphyrinogen oxidase, mitochondrial, domain 2"/>
    <property type="match status" value="1"/>
</dbReference>
<evidence type="ECO:0000313" key="3">
    <source>
        <dbReference type="Proteomes" id="UP000280307"/>
    </source>
</evidence>
<dbReference type="Proteomes" id="UP000280307">
    <property type="component" value="Unassembled WGS sequence"/>
</dbReference>
<dbReference type="InterPro" id="IPR050464">
    <property type="entry name" value="Zeta_carotene_desat/Oxidored"/>
</dbReference>
<dbReference type="InterPro" id="IPR036188">
    <property type="entry name" value="FAD/NAD-bd_sf"/>
</dbReference>
<evidence type="ECO:0000259" key="1">
    <source>
        <dbReference type="Pfam" id="PF01593"/>
    </source>
</evidence>
<gene>
    <name evidence="2" type="ORF">EI684_06280</name>
</gene>
<reference evidence="2 3" key="1">
    <citation type="submission" date="2018-12" db="EMBL/GenBank/DDBJ databases">
        <title>Genome Sequence of Candidatus Viridilinea halotolerans isolated from saline sulfide-rich spring.</title>
        <authorList>
            <person name="Grouzdev D.S."/>
            <person name="Burganskaya E.I."/>
            <person name="Krutkina M.S."/>
            <person name="Sukhacheva M.V."/>
            <person name="Gorlenko V.M."/>
        </authorList>
    </citation>
    <scope>NUCLEOTIDE SEQUENCE [LARGE SCALE GENOMIC DNA]</scope>
    <source>
        <strain evidence="2">Chok-6</strain>
    </source>
</reference>
<dbReference type="Gene3D" id="1.10.3110.10">
    <property type="entry name" value="protoporphyrinogen ix oxidase, domain 3"/>
    <property type="match status" value="1"/>
</dbReference>
<dbReference type="SUPFAM" id="SSF54373">
    <property type="entry name" value="FAD-linked reductases, C-terminal domain"/>
    <property type="match status" value="1"/>
</dbReference>
<sequence>MISPGQQIVVIGGGLAGLAAARQLQRAGMRVVVLERAAAVGGRARTEEVGGYRIELGAEFLASFYTRTLALIDEVGLTSALRPIPRSAATLRDGQLHALWPNMRAAFTQLVGMRQKLPLSYLVGSLLRHAQRLDLHAFQKAQELDDCSVSAYARAHLSEELLEYLLQPALAGIFYWTPERTSRALLLITLRAGLAHPAGLRIFTLREGLGQLARTLAAQLDVRTNTEVLAVVPQAQGGYLVQAQRDGQALSYAAAGVVVATTASVVPQLLPWLRAEQRAFFAAIHYSATVNLAVGTRRRLPNDLYGLLFPRRETPFLASATLQTVKEGRFAPRGRDLICLHMSGPASVALREYDDATLSRVMLSELRRLVPQYDPTPHAEFQRVYRCAEALPEFDVGTFRRMANFFRGGIEVPNLVFAGDYLGGPFVEGAITSGEQAAQRLL</sequence>